<protein>
    <submittedName>
        <fullName evidence="2">Uncharacterized protein</fullName>
    </submittedName>
</protein>
<dbReference type="AlphaFoldDB" id="A0A8D8Z0S2"/>
<keyword evidence="1" id="KW-0472">Membrane</keyword>
<sequence>MMCLHLTLSLVFFVPRLFIVDHIFCQRSRDFTLFCLFLVIFHIILHYSPLIFTIFNLLLFLLQFNVSSILYVLFIHVLVSLSYILSWLSIIFIPVHWTVIRISLSQWSSCLSTIVIIVNMSVGRSIIIIIDRISSSMYYRVHFIRIIIIVPHTSSWKAGPVSYTKLLHFPPVTWRYISYTKL</sequence>
<evidence type="ECO:0000256" key="1">
    <source>
        <dbReference type="SAM" id="Phobius"/>
    </source>
</evidence>
<dbReference type="EMBL" id="HBUF01408235">
    <property type="protein sequence ID" value="CAG6738505.1"/>
    <property type="molecule type" value="Transcribed_RNA"/>
</dbReference>
<feature type="transmembrane region" description="Helical" evidence="1">
    <location>
        <begin position="69"/>
        <end position="93"/>
    </location>
</feature>
<feature type="transmembrane region" description="Helical" evidence="1">
    <location>
        <begin position="105"/>
        <end position="130"/>
    </location>
</feature>
<keyword evidence="1" id="KW-1133">Transmembrane helix</keyword>
<organism evidence="2">
    <name type="scientific">Cacopsylla melanoneura</name>
    <dbReference type="NCBI Taxonomy" id="428564"/>
    <lineage>
        <taxon>Eukaryota</taxon>
        <taxon>Metazoa</taxon>
        <taxon>Ecdysozoa</taxon>
        <taxon>Arthropoda</taxon>
        <taxon>Hexapoda</taxon>
        <taxon>Insecta</taxon>
        <taxon>Pterygota</taxon>
        <taxon>Neoptera</taxon>
        <taxon>Paraneoptera</taxon>
        <taxon>Hemiptera</taxon>
        <taxon>Sternorrhyncha</taxon>
        <taxon>Psylloidea</taxon>
        <taxon>Psyllidae</taxon>
        <taxon>Psyllinae</taxon>
        <taxon>Cacopsylla</taxon>
    </lineage>
</organism>
<keyword evidence="1" id="KW-0812">Transmembrane</keyword>
<name>A0A8D8Z0S2_9HEMI</name>
<accession>A0A8D8Z0S2</accession>
<evidence type="ECO:0000313" key="2">
    <source>
        <dbReference type="EMBL" id="CAG6738505.1"/>
    </source>
</evidence>
<feature type="transmembrane region" description="Helical" evidence="1">
    <location>
        <begin position="36"/>
        <end position="62"/>
    </location>
</feature>
<proteinExistence type="predicted"/>
<reference evidence="2" key="1">
    <citation type="submission" date="2021-05" db="EMBL/GenBank/DDBJ databases">
        <authorList>
            <person name="Alioto T."/>
            <person name="Alioto T."/>
            <person name="Gomez Garrido J."/>
        </authorList>
    </citation>
    <scope>NUCLEOTIDE SEQUENCE</scope>
</reference>